<gene>
    <name evidence="1" type="ORF">LTS18_009753</name>
</gene>
<comment type="caution">
    <text evidence="1">The sequence shown here is derived from an EMBL/GenBank/DDBJ whole genome shotgun (WGS) entry which is preliminary data.</text>
</comment>
<evidence type="ECO:0000313" key="1">
    <source>
        <dbReference type="EMBL" id="KAK3059923.1"/>
    </source>
</evidence>
<sequence length="193" mass="21776">MAGQHSPFVPGTPVIHVDNGTVQTGANRPSSGFGEPADSQQQPSEDETARRRLERSGQSYASYASVPPPGSILTGKQEHYLKRELISQQAKYEIAELSSPTALQRFGAPFKSDKGEVAPQDSELPVMRYLFVHHVRNFPFLNKANEKEFWQDKLQTFLESFANKHISSSEDRLEETKRRKLALKAEKLMELMM</sequence>
<feature type="non-terminal residue" evidence="1">
    <location>
        <position position="193"/>
    </location>
</feature>
<proteinExistence type="predicted"/>
<organism evidence="1 2">
    <name type="scientific">Coniosporium uncinatum</name>
    <dbReference type="NCBI Taxonomy" id="93489"/>
    <lineage>
        <taxon>Eukaryota</taxon>
        <taxon>Fungi</taxon>
        <taxon>Dikarya</taxon>
        <taxon>Ascomycota</taxon>
        <taxon>Pezizomycotina</taxon>
        <taxon>Dothideomycetes</taxon>
        <taxon>Dothideomycetes incertae sedis</taxon>
        <taxon>Coniosporium</taxon>
    </lineage>
</organism>
<accession>A0ACC3D0M4</accession>
<protein>
    <submittedName>
        <fullName evidence="1">Uncharacterized protein</fullName>
    </submittedName>
</protein>
<evidence type="ECO:0000313" key="2">
    <source>
        <dbReference type="Proteomes" id="UP001186974"/>
    </source>
</evidence>
<dbReference type="EMBL" id="JAWDJW010008999">
    <property type="protein sequence ID" value="KAK3059923.1"/>
    <property type="molecule type" value="Genomic_DNA"/>
</dbReference>
<reference evidence="1" key="1">
    <citation type="submission" date="2024-09" db="EMBL/GenBank/DDBJ databases">
        <title>Black Yeasts Isolated from many extreme environments.</title>
        <authorList>
            <person name="Coleine C."/>
            <person name="Stajich J.E."/>
            <person name="Selbmann L."/>
        </authorList>
    </citation>
    <scope>NUCLEOTIDE SEQUENCE</scope>
    <source>
        <strain evidence="1">CCFEE 5737</strain>
    </source>
</reference>
<dbReference type="Proteomes" id="UP001186974">
    <property type="component" value="Unassembled WGS sequence"/>
</dbReference>
<name>A0ACC3D0M4_9PEZI</name>
<keyword evidence="2" id="KW-1185">Reference proteome</keyword>